<evidence type="ECO:0000256" key="12">
    <source>
        <dbReference type="RuleBase" id="RU000605"/>
    </source>
</evidence>
<evidence type="ECO:0000313" key="14">
    <source>
        <dbReference type="Proteomes" id="UP000544090"/>
    </source>
</evidence>
<dbReference type="GO" id="GO:0009423">
    <property type="term" value="P:chorismate biosynthetic process"/>
    <property type="evidence" value="ECO:0007669"/>
    <property type="project" value="UniProtKB-UniRule"/>
</dbReference>
<comment type="caution">
    <text evidence="13">The sequence shown here is derived from an EMBL/GenBank/DDBJ whole genome shotgun (WGS) entry which is preliminary data.</text>
</comment>
<dbReference type="InterPro" id="IPR035904">
    <property type="entry name" value="Chorismate_synth_AroC_sf"/>
</dbReference>
<evidence type="ECO:0000256" key="3">
    <source>
        <dbReference type="ARBA" id="ARBA00013036"/>
    </source>
</evidence>
<dbReference type="NCBIfam" id="TIGR00033">
    <property type="entry name" value="aroC"/>
    <property type="match status" value="1"/>
</dbReference>
<evidence type="ECO:0000256" key="9">
    <source>
        <dbReference type="ARBA" id="ARBA00023141"/>
    </source>
</evidence>
<feature type="binding site" evidence="11">
    <location>
        <begin position="316"/>
        <end position="320"/>
    </location>
    <ligand>
        <name>FMN</name>
        <dbReference type="ChEBI" id="CHEBI:58210"/>
    </ligand>
</feature>
<feature type="binding site" evidence="11">
    <location>
        <begin position="135"/>
        <end position="137"/>
    </location>
    <ligand>
        <name>FMN</name>
        <dbReference type="ChEBI" id="CHEBI:58210"/>
    </ligand>
</feature>
<keyword evidence="14" id="KW-1185">Reference proteome</keyword>
<dbReference type="EMBL" id="JAAZSQ010000003">
    <property type="protein sequence ID" value="NKX54065.1"/>
    <property type="molecule type" value="Genomic_DNA"/>
</dbReference>
<comment type="function">
    <text evidence="11">Catalyzes the anti-1,4-elimination of the C-3 phosphate and the C-6 proR hydrogen from 5-enolpyruvylshikimate-3-phosphate (EPSP) to yield chorismate, which is the branch point compound that serves as the starting substrate for the three terminal pathways of aromatic amino acid biosynthesis. This reaction introduces a second double bond into the aromatic ring system.</text>
</comment>
<dbReference type="PANTHER" id="PTHR21085:SF0">
    <property type="entry name" value="CHORISMATE SYNTHASE"/>
    <property type="match status" value="1"/>
</dbReference>
<dbReference type="PIRSF" id="PIRSF001456">
    <property type="entry name" value="Chorismate_synth"/>
    <property type="match status" value="1"/>
</dbReference>
<keyword evidence="9 11" id="KW-0057">Aromatic amino acid biosynthesis</keyword>
<organism evidence="13 14">
    <name type="scientific">Arthrobacter mobilis</name>
    <dbReference type="NCBI Taxonomy" id="2724944"/>
    <lineage>
        <taxon>Bacteria</taxon>
        <taxon>Bacillati</taxon>
        <taxon>Actinomycetota</taxon>
        <taxon>Actinomycetes</taxon>
        <taxon>Micrococcales</taxon>
        <taxon>Micrococcaceae</taxon>
        <taxon>Arthrobacter</taxon>
    </lineage>
</organism>
<comment type="subunit">
    <text evidence="11">Homotetramer.</text>
</comment>
<feature type="binding site" evidence="11">
    <location>
        <position position="342"/>
    </location>
    <ligand>
        <name>FMN</name>
        <dbReference type="ChEBI" id="CHEBI:58210"/>
    </ligand>
</feature>
<name>A0A7X6K5P2_9MICC</name>
<comment type="similarity">
    <text evidence="2 11 12">Belongs to the chorismate synthase family.</text>
</comment>
<dbReference type="FunFam" id="3.60.150.10:FF:000002">
    <property type="entry name" value="Chorismate synthase"/>
    <property type="match status" value="1"/>
</dbReference>
<dbReference type="PROSITE" id="PS00788">
    <property type="entry name" value="CHORISMATE_SYNTHASE_2"/>
    <property type="match status" value="1"/>
</dbReference>
<evidence type="ECO:0000256" key="5">
    <source>
        <dbReference type="ARBA" id="ARBA00022630"/>
    </source>
</evidence>
<comment type="pathway">
    <text evidence="1 11 12">Metabolic intermediate biosynthesis; chorismate biosynthesis; chorismate from D-erythrose 4-phosphate and phosphoenolpyruvate: step 7/7.</text>
</comment>
<dbReference type="UniPathway" id="UPA00053">
    <property type="reaction ID" value="UER00090"/>
</dbReference>
<dbReference type="Proteomes" id="UP000544090">
    <property type="component" value="Unassembled WGS sequence"/>
</dbReference>
<keyword evidence="10 11" id="KW-0456">Lyase</keyword>
<feature type="binding site" evidence="11">
    <location>
        <begin position="256"/>
        <end position="257"/>
    </location>
    <ligand>
        <name>FMN</name>
        <dbReference type="ChEBI" id="CHEBI:58210"/>
    </ligand>
</feature>
<dbReference type="PROSITE" id="PS00787">
    <property type="entry name" value="CHORISMATE_SYNTHASE_1"/>
    <property type="match status" value="1"/>
</dbReference>
<dbReference type="HAMAP" id="MF_00300">
    <property type="entry name" value="Chorismate_synth"/>
    <property type="match status" value="1"/>
</dbReference>
<evidence type="ECO:0000256" key="2">
    <source>
        <dbReference type="ARBA" id="ARBA00008014"/>
    </source>
</evidence>
<dbReference type="InterPro" id="IPR000453">
    <property type="entry name" value="Chorismate_synth"/>
</dbReference>
<reference evidence="13 14" key="1">
    <citation type="submission" date="2020-04" db="EMBL/GenBank/DDBJ databases">
        <title>Arthrobacter sp. nov.</title>
        <authorList>
            <person name="Liu S."/>
        </authorList>
    </citation>
    <scope>NUCLEOTIDE SEQUENCE [LARGE SCALE GENOMIC DNA]</scope>
    <source>
        <strain evidence="13 14">E918</strain>
    </source>
</reference>
<keyword evidence="7 11" id="KW-0274">FAD</keyword>
<keyword evidence="8 11" id="KW-0521">NADP</keyword>
<feature type="binding site" evidence="11">
    <location>
        <position position="40"/>
    </location>
    <ligand>
        <name>NADP(+)</name>
        <dbReference type="ChEBI" id="CHEBI:58349"/>
    </ligand>
</feature>
<dbReference type="Pfam" id="PF01264">
    <property type="entry name" value="Chorismate_synt"/>
    <property type="match status" value="1"/>
</dbReference>
<dbReference type="GO" id="GO:0004107">
    <property type="term" value="F:chorismate synthase activity"/>
    <property type="evidence" value="ECO:0007669"/>
    <property type="project" value="UniProtKB-UniRule"/>
</dbReference>
<dbReference type="PROSITE" id="PS00789">
    <property type="entry name" value="CHORISMATE_SYNTHASE_3"/>
    <property type="match status" value="1"/>
</dbReference>
<proteinExistence type="inferred from homology"/>
<feature type="binding site" evidence="11">
    <location>
        <position position="301"/>
    </location>
    <ligand>
        <name>FMN</name>
        <dbReference type="ChEBI" id="CHEBI:58210"/>
    </ligand>
</feature>
<dbReference type="SUPFAM" id="SSF103263">
    <property type="entry name" value="Chorismate synthase, AroC"/>
    <property type="match status" value="1"/>
</dbReference>
<evidence type="ECO:0000256" key="7">
    <source>
        <dbReference type="ARBA" id="ARBA00022827"/>
    </source>
</evidence>
<evidence type="ECO:0000313" key="13">
    <source>
        <dbReference type="EMBL" id="NKX54065.1"/>
    </source>
</evidence>
<dbReference type="EC" id="4.2.3.5" evidence="3 11"/>
<evidence type="ECO:0000256" key="6">
    <source>
        <dbReference type="ARBA" id="ARBA00022643"/>
    </source>
</evidence>
<gene>
    <name evidence="11 13" type="primary">aroC</name>
    <name evidence="13" type="ORF">HGG74_05810</name>
</gene>
<keyword evidence="4 11" id="KW-0028">Amino-acid biosynthesis</keyword>
<protein>
    <recommendedName>
        <fullName evidence="3 11">Chorismate synthase</fullName>
        <shortName evidence="11">CS</shortName>
        <ecNumber evidence="3 11">4.2.3.5</ecNumber>
    </recommendedName>
    <alternativeName>
        <fullName evidence="11">5-enolpyruvylshikimate-3-phosphate phospholyase</fullName>
    </alternativeName>
</protein>
<evidence type="ECO:0000256" key="1">
    <source>
        <dbReference type="ARBA" id="ARBA00005044"/>
    </source>
</evidence>
<dbReference type="GO" id="GO:0005829">
    <property type="term" value="C:cytosol"/>
    <property type="evidence" value="ECO:0007669"/>
    <property type="project" value="TreeGrafter"/>
</dbReference>
<evidence type="ECO:0000256" key="4">
    <source>
        <dbReference type="ARBA" id="ARBA00022605"/>
    </source>
</evidence>
<comment type="cofactor">
    <cofactor evidence="11 12">
        <name>FMNH2</name>
        <dbReference type="ChEBI" id="CHEBI:57618"/>
    </cofactor>
    <text evidence="11 12">Reduced FMN (FMNH(2)).</text>
</comment>
<accession>A0A7X6K5P2</accession>
<dbReference type="GO" id="GO:0010181">
    <property type="term" value="F:FMN binding"/>
    <property type="evidence" value="ECO:0007669"/>
    <property type="project" value="TreeGrafter"/>
</dbReference>
<sequence>MLRWLTAGESHGPALVGIIEGVPAGVELAAADIQGALARRRLGYGRGARMKFEQDVVTIIGGVRHGLTQGGPVAIEVGNTEWPKWEQIMSADPIDPAELEGLARNAPLTRPRPGHADFTGMQKYGFDEARPVLERASARETAARVALGTVAANFLKALGVELVSHTVAIGRVAVPEGSPLPGPGNVIALDEDPLRCFDAETSIAMVQEVDAAHKEGETLGGVVEVLAYGLPPGLGSYVHWDRRLDARLAAALMGIQAIKGVEVGDGFATAARRGSEAHDEILRDEQGTIVRATNRAGGIEGGMSIGDTLRVKAAMKPIATVPRALQTIDVSTGEAAKAHHQRSDVCAVPAAGVVAEAMVALVLAEAVVEKFGGDSVAETQRNLRSYLSAIPQSLDTIGS</sequence>
<dbReference type="AlphaFoldDB" id="A0A7X6K5P2"/>
<dbReference type="GO" id="GO:0009073">
    <property type="term" value="P:aromatic amino acid family biosynthetic process"/>
    <property type="evidence" value="ECO:0007669"/>
    <property type="project" value="UniProtKB-KW"/>
</dbReference>
<evidence type="ECO:0000256" key="11">
    <source>
        <dbReference type="HAMAP-Rule" id="MF_00300"/>
    </source>
</evidence>
<dbReference type="Gene3D" id="3.60.150.10">
    <property type="entry name" value="Chorismate synthase AroC"/>
    <property type="match status" value="1"/>
</dbReference>
<dbReference type="CDD" id="cd07304">
    <property type="entry name" value="Chorismate_synthase"/>
    <property type="match status" value="1"/>
</dbReference>
<keyword evidence="5 11" id="KW-0285">Flavoprotein</keyword>
<comment type="catalytic activity">
    <reaction evidence="11 12">
        <text>5-O-(1-carboxyvinyl)-3-phosphoshikimate = chorismate + phosphate</text>
        <dbReference type="Rhea" id="RHEA:21020"/>
        <dbReference type="ChEBI" id="CHEBI:29748"/>
        <dbReference type="ChEBI" id="CHEBI:43474"/>
        <dbReference type="ChEBI" id="CHEBI:57701"/>
        <dbReference type="EC" id="4.2.3.5"/>
    </reaction>
</comment>
<dbReference type="InterPro" id="IPR020541">
    <property type="entry name" value="Chorismate_synthase_CS"/>
</dbReference>
<dbReference type="GO" id="GO:0008652">
    <property type="term" value="P:amino acid biosynthetic process"/>
    <property type="evidence" value="ECO:0007669"/>
    <property type="project" value="UniProtKB-KW"/>
</dbReference>
<dbReference type="NCBIfam" id="NF003793">
    <property type="entry name" value="PRK05382.1"/>
    <property type="match status" value="1"/>
</dbReference>
<dbReference type="PANTHER" id="PTHR21085">
    <property type="entry name" value="CHORISMATE SYNTHASE"/>
    <property type="match status" value="1"/>
</dbReference>
<feature type="binding site" evidence="11">
    <location>
        <position position="46"/>
    </location>
    <ligand>
        <name>NADP(+)</name>
        <dbReference type="ChEBI" id="CHEBI:58349"/>
    </ligand>
</feature>
<evidence type="ECO:0000256" key="8">
    <source>
        <dbReference type="ARBA" id="ARBA00022857"/>
    </source>
</evidence>
<evidence type="ECO:0000256" key="10">
    <source>
        <dbReference type="ARBA" id="ARBA00023239"/>
    </source>
</evidence>
<keyword evidence="6 11" id="KW-0288">FMN</keyword>
<dbReference type="RefSeq" id="WP_168485389.1">
    <property type="nucleotide sequence ID" value="NZ_JAAZSQ010000003.1"/>
</dbReference>